<dbReference type="PANTHER" id="PTHR39214:SF1">
    <property type="entry name" value="MICROBODY (PEROXISOME) BIOGENESIS PROTEIN PEROXIN 8 (EUROFUNG)"/>
    <property type="match status" value="1"/>
</dbReference>
<dbReference type="Proteomes" id="UP000269721">
    <property type="component" value="Unassembled WGS sequence"/>
</dbReference>
<dbReference type="PANTHER" id="PTHR39214">
    <property type="entry name" value="MICROBODY (PEROXISOME) BIOGENESIS PROTEIN PEROXIN 8 (EUROFUNG)"/>
    <property type="match status" value="1"/>
</dbReference>
<sequence length="589" mass="63915">MLCKSLTDVLTDDPHTSDRVAASQALRSTARALAALHFATARFGVEGFSTWREVFGAMAGWVAAMEAERERDSARDPGPQWEGFVGAVDLVKEFTPVYCGLIVETNAARKCRLLFHLTLSRALLPHLTEPVVAENVLPRTFPYLALRRLSPALAVSDEDRDLFEMSHALCAGVIGCGRRYRGVVKEFAGWYSGLLVENFPDPIDFDLLRRTYAFIVKALASYASTRHASVTLPSESNPEVRSDDTGDAEETEEAGEQEQDEDDRLEARLRELEHDELEGDELAWACISRLVERIVAPAPTPRNVVPGASRLEAILAAAPEVETALLRDQLAIVLFDQIRSVPARGLEPLLATVRGLMLDGVVPAEVFASAADHEGVDSDSASAAGVAPDPRPAPAAVAPLGISSDPDASPLWRELFDAVGQSRGLDVTRRERCVKWYLVLLSDARRARLEVRVGAADDGGAREAPVEVPPSGPAGLAERRLTIHVHSFLSQVSALILRLPCFPSFFFSSGAVKPTWLTQHFLHRLGLGFSTPRLASPAAAAALTLPSPHRRASKLVTANKEGVKRIELGGPPDSFVSGHHGLEGRQEER</sequence>
<feature type="compositionally biased region" description="Basic and acidic residues" evidence="1">
    <location>
        <begin position="580"/>
        <end position="589"/>
    </location>
</feature>
<dbReference type="EMBL" id="ML000827">
    <property type="protein sequence ID" value="RKO83796.1"/>
    <property type="molecule type" value="Genomic_DNA"/>
</dbReference>
<evidence type="ECO:0000313" key="3">
    <source>
        <dbReference type="Proteomes" id="UP000269721"/>
    </source>
</evidence>
<organism evidence="2 3">
    <name type="scientific">Blyttiomyces helicus</name>
    <dbReference type="NCBI Taxonomy" id="388810"/>
    <lineage>
        <taxon>Eukaryota</taxon>
        <taxon>Fungi</taxon>
        <taxon>Fungi incertae sedis</taxon>
        <taxon>Chytridiomycota</taxon>
        <taxon>Chytridiomycota incertae sedis</taxon>
        <taxon>Chytridiomycetes</taxon>
        <taxon>Chytridiomycetes incertae sedis</taxon>
        <taxon>Blyttiomyces</taxon>
    </lineage>
</organism>
<dbReference type="AlphaFoldDB" id="A0A4P9W157"/>
<feature type="compositionally biased region" description="Polar residues" evidence="1">
    <location>
        <begin position="228"/>
        <end position="237"/>
    </location>
</feature>
<dbReference type="OrthoDB" id="2357318at2759"/>
<evidence type="ECO:0000313" key="2">
    <source>
        <dbReference type="EMBL" id="RKO83796.1"/>
    </source>
</evidence>
<gene>
    <name evidence="2" type="ORF">BDK51DRAFT_39380</name>
</gene>
<feature type="region of interest" description="Disordered" evidence="1">
    <location>
        <begin position="565"/>
        <end position="589"/>
    </location>
</feature>
<protein>
    <submittedName>
        <fullName evidence="2">Uncharacterized protein</fullName>
    </submittedName>
</protein>
<keyword evidence="3" id="KW-1185">Reference proteome</keyword>
<reference evidence="3" key="1">
    <citation type="journal article" date="2018" name="Nat. Microbiol.">
        <title>Leveraging single-cell genomics to expand the fungal tree of life.</title>
        <authorList>
            <person name="Ahrendt S.R."/>
            <person name="Quandt C.A."/>
            <person name="Ciobanu D."/>
            <person name="Clum A."/>
            <person name="Salamov A."/>
            <person name="Andreopoulos B."/>
            <person name="Cheng J.F."/>
            <person name="Woyke T."/>
            <person name="Pelin A."/>
            <person name="Henrissat B."/>
            <person name="Reynolds N.K."/>
            <person name="Benny G.L."/>
            <person name="Smith M.E."/>
            <person name="James T.Y."/>
            <person name="Grigoriev I.V."/>
        </authorList>
    </citation>
    <scope>NUCLEOTIDE SEQUENCE [LARGE SCALE GENOMIC DNA]</scope>
</reference>
<accession>A0A4P9W157</accession>
<feature type="region of interest" description="Disordered" evidence="1">
    <location>
        <begin position="228"/>
        <end position="263"/>
    </location>
</feature>
<evidence type="ECO:0000256" key="1">
    <source>
        <dbReference type="SAM" id="MobiDB-lite"/>
    </source>
</evidence>
<dbReference type="InterPro" id="IPR055334">
    <property type="entry name" value="PEX8-like"/>
</dbReference>
<proteinExistence type="predicted"/>
<feature type="compositionally biased region" description="Acidic residues" evidence="1">
    <location>
        <begin position="245"/>
        <end position="263"/>
    </location>
</feature>
<name>A0A4P9W157_9FUNG</name>